<reference evidence="1" key="1">
    <citation type="submission" date="2018-05" db="EMBL/GenBank/DDBJ databases">
        <authorList>
            <person name="Lanie J.A."/>
            <person name="Ng W.-L."/>
            <person name="Kazmierczak K.M."/>
            <person name="Andrzejewski T.M."/>
            <person name="Davidsen T.M."/>
            <person name="Wayne K.J."/>
            <person name="Tettelin H."/>
            <person name="Glass J.I."/>
            <person name="Rusch D."/>
            <person name="Podicherti R."/>
            <person name="Tsui H.-C.T."/>
            <person name="Winkler M.E."/>
        </authorList>
    </citation>
    <scope>NUCLEOTIDE SEQUENCE</scope>
</reference>
<protein>
    <submittedName>
        <fullName evidence="1">Uncharacterized protein</fullName>
    </submittedName>
</protein>
<organism evidence="1">
    <name type="scientific">marine metagenome</name>
    <dbReference type="NCBI Taxonomy" id="408172"/>
    <lineage>
        <taxon>unclassified sequences</taxon>
        <taxon>metagenomes</taxon>
        <taxon>ecological metagenomes</taxon>
    </lineage>
</organism>
<name>A0A382I993_9ZZZZ</name>
<dbReference type="AlphaFoldDB" id="A0A382I993"/>
<gene>
    <name evidence="1" type="ORF">METZ01_LOCUS249040</name>
</gene>
<accession>A0A382I993</accession>
<sequence length="109" mass="13052">MEKFLKNPDAIWKEKNSRMRELGTTKKLLNKYPDKKFWFRMPLPFPMESLLWFLTKDGLNYLIKEHLKYKLDLPPKPSYNLSSAKIGEAKKTTKKQNLWSFLKDDKKEG</sequence>
<proteinExistence type="predicted"/>
<dbReference type="EMBL" id="UINC01065977">
    <property type="protein sequence ID" value="SVB96186.1"/>
    <property type="molecule type" value="Genomic_DNA"/>
</dbReference>
<evidence type="ECO:0000313" key="1">
    <source>
        <dbReference type="EMBL" id="SVB96186.1"/>
    </source>
</evidence>